<sequence>MDQHLPRFTSAEAYNAAYPDCPVPADAYERNALRAYHAAMTGVRDDLVGTGSSLTVEFLPGGAPGPGEPDRTGTVVASNWGRGPILVLAEQVSLRAAWKVVTGRWPARLSEVSAALGTLSLPENR</sequence>
<protein>
    <submittedName>
        <fullName evidence="1">Uncharacterized protein</fullName>
    </submittedName>
</protein>
<proteinExistence type="predicted"/>
<gene>
    <name evidence="1" type="ORF">FB471_1924</name>
</gene>
<reference evidence="1 2" key="1">
    <citation type="submission" date="2019-06" db="EMBL/GenBank/DDBJ databases">
        <title>Sequencing the genomes of 1000 actinobacteria strains.</title>
        <authorList>
            <person name="Klenk H.-P."/>
        </authorList>
    </citation>
    <scope>NUCLEOTIDE SEQUENCE [LARGE SCALE GENOMIC DNA]</scope>
    <source>
        <strain evidence="1 2">DSM 45679</strain>
    </source>
</reference>
<evidence type="ECO:0000313" key="1">
    <source>
        <dbReference type="EMBL" id="TQJ02204.1"/>
    </source>
</evidence>
<comment type="caution">
    <text evidence="1">The sequence shown here is derived from an EMBL/GenBank/DDBJ whole genome shotgun (WGS) entry which is preliminary data.</text>
</comment>
<accession>A0A542DGL8</accession>
<name>A0A542DGL8_AMYCI</name>
<dbReference type="AlphaFoldDB" id="A0A542DGL8"/>
<keyword evidence="2" id="KW-1185">Reference proteome</keyword>
<dbReference type="RefSeq" id="WP_246076321.1">
    <property type="nucleotide sequence ID" value="NZ_VFML01000001.1"/>
</dbReference>
<dbReference type="Proteomes" id="UP000320876">
    <property type="component" value="Unassembled WGS sequence"/>
</dbReference>
<dbReference type="EMBL" id="VFML01000001">
    <property type="protein sequence ID" value="TQJ02204.1"/>
    <property type="molecule type" value="Genomic_DNA"/>
</dbReference>
<organism evidence="1 2">
    <name type="scientific">Amycolatopsis cihanbeyliensis</name>
    <dbReference type="NCBI Taxonomy" id="1128664"/>
    <lineage>
        <taxon>Bacteria</taxon>
        <taxon>Bacillati</taxon>
        <taxon>Actinomycetota</taxon>
        <taxon>Actinomycetes</taxon>
        <taxon>Pseudonocardiales</taxon>
        <taxon>Pseudonocardiaceae</taxon>
        <taxon>Amycolatopsis</taxon>
    </lineage>
</organism>
<evidence type="ECO:0000313" key="2">
    <source>
        <dbReference type="Proteomes" id="UP000320876"/>
    </source>
</evidence>